<dbReference type="STRING" id="1798002.A2478_00285"/>
<reference evidence="1 2" key="1">
    <citation type="journal article" date="2016" name="Nat. Commun.">
        <title>Thousands of microbial genomes shed light on interconnected biogeochemical processes in an aquifer system.</title>
        <authorList>
            <person name="Anantharaman K."/>
            <person name="Brown C.T."/>
            <person name="Hug L.A."/>
            <person name="Sharon I."/>
            <person name="Castelle C.J."/>
            <person name="Probst A.J."/>
            <person name="Thomas B.C."/>
            <person name="Singh A."/>
            <person name="Wilkins M.J."/>
            <person name="Karaoz U."/>
            <person name="Brodie E.L."/>
            <person name="Williams K.H."/>
            <person name="Hubbard S.S."/>
            <person name="Banfield J.F."/>
        </authorList>
    </citation>
    <scope>NUCLEOTIDE SEQUENCE [LARGE SCALE GENOMIC DNA]</scope>
</reference>
<proteinExistence type="predicted"/>
<protein>
    <submittedName>
        <fullName evidence="1">Uncharacterized protein</fullName>
    </submittedName>
</protein>
<organism evidence="1 2">
    <name type="scientific">Candidatus Falkowbacteria bacterium RIFOXYC2_FULL_36_12</name>
    <dbReference type="NCBI Taxonomy" id="1798002"/>
    <lineage>
        <taxon>Bacteria</taxon>
        <taxon>Candidatus Falkowiibacteriota</taxon>
    </lineage>
</organism>
<evidence type="ECO:0000313" key="1">
    <source>
        <dbReference type="EMBL" id="OGF30876.1"/>
    </source>
</evidence>
<dbReference type="EMBL" id="MFGJ01000008">
    <property type="protein sequence ID" value="OGF30876.1"/>
    <property type="molecule type" value="Genomic_DNA"/>
</dbReference>
<gene>
    <name evidence="1" type="ORF">A2478_00285</name>
</gene>
<dbReference type="AlphaFoldDB" id="A0A1F5SWI9"/>
<evidence type="ECO:0000313" key="2">
    <source>
        <dbReference type="Proteomes" id="UP000179001"/>
    </source>
</evidence>
<comment type="caution">
    <text evidence="1">The sequence shown here is derived from an EMBL/GenBank/DDBJ whole genome shotgun (WGS) entry which is preliminary data.</text>
</comment>
<accession>A0A1F5SWI9</accession>
<dbReference type="Proteomes" id="UP000179001">
    <property type="component" value="Unassembled WGS sequence"/>
</dbReference>
<sequence>METFDSPIEERTGLTVTSERGERLRNELRAKNLNDVIARIFESDRENISRDEKRRILTKFDPEFFLHFLPEFGFANLDNFLVLRGFVFEYLVRQEIEGDKQEKYLGDFITNCLKNPQIFGVDFARKNPDYIRVTYDERDQIIFINEVYEIKLGGLSTVGLGKRGETQLNSFGKNLGVAVGMINRRITELQKKFKLTKLPDNGIMPPDLPRLKKILIFPQATKPFEHDRFNQREAQYARRGWILQQATFSVEDVDLLTAGLMNEFEDDGRMGQAKAFAHEFEKNEKAWKERMFGDRDKK</sequence>
<name>A0A1F5SWI9_9BACT</name>